<dbReference type="Pfam" id="PF11396">
    <property type="entry name" value="PepSY_like"/>
    <property type="match status" value="1"/>
</dbReference>
<dbReference type="EMBL" id="JAHLFJ010000008">
    <property type="protein sequence ID" value="MBU3855118.1"/>
    <property type="molecule type" value="Genomic_DNA"/>
</dbReference>
<feature type="non-terminal residue" evidence="2">
    <location>
        <position position="1"/>
    </location>
</feature>
<reference evidence="2" key="2">
    <citation type="submission" date="2021-04" db="EMBL/GenBank/DDBJ databases">
        <authorList>
            <person name="Gilroy R."/>
        </authorList>
    </citation>
    <scope>NUCLEOTIDE SEQUENCE</scope>
    <source>
        <strain evidence="2">8470</strain>
    </source>
</reference>
<dbReference type="Proteomes" id="UP000784286">
    <property type="component" value="Unassembled WGS sequence"/>
</dbReference>
<accession>A0A948X467</accession>
<name>A0A948X467_9BACT</name>
<sequence length="49" mass="5865">QGIKSYVQSNYPDARILSIERDRSNYEVKLSNRWEITFDSQMRVIDIDD</sequence>
<evidence type="ECO:0000313" key="2">
    <source>
        <dbReference type="EMBL" id="MBU3855118.1"/>
    </source>
</evidence>
<protein>
    <submittedName>
        <fullName evidence="2">PepSY-like domain-containing protein</fullName>
    </submittedName>
</protein>
<organism evidence="2 3">
    <name type="scientific">Candidatus Phocaeicola excrementipullorum</name>
    <dbReference type="NCBI Taxonomy" id="2838731"/>
    <lineage>
        <taxon>Bacteria</taxon>
        <taxon>Pseudomonadati</taxon>
        <taxon>Bacteroidota</taxon>
        <taxon>Bacteroidia</taxon>
        <taxon>Bacteroidales</taxon>
        <taxon>Bacteroidaceae</taxon>
        <taxon>Phocaeicola</taxon>
    </lineage>
</organism>
<proteinExistence type="predicted"/>
<feature type="domain" description="Putative beta-lactamase-inhibitor-like PepSY-like" evidence="1">
    <location>
        <begin position="3"/>
        <end position="45"/>
    </location>
</feature>
<dbReference type="Gene3D" id="3.40.1420.30">
    <property type="match status" value="1"/>
</dbReference>
<dbReference type="SUPFAM" id="SSF160574">
    <property type="entry name" value="BT0923-like"/>
    <property type="match status" value="1"/>
</dbReference>
<dbReference type="AlphaFoldDB" id="A0A948X467"/>
<dbReference type="InterPro" id="IPR021533">
    <property type="entry name" value="PepSY-like"/>
</dbReference>
<evidence type="ECO:0000313" key="3">
    <source>
        <dbReference type="Proteomes" id="UP000784286"/>
    </source>
</evidence>
<gene>
    <name evidence="2" type="ORF">H9928_00910</name>
</gene>
<reference evidence="2" key="1">
    <citation type="journal article" date="2021" name="PeerJ">
        <title>Extensive microbial diversity within the chicken gut microbiome revealed by metagenomics and culture.</title>
        <authorList>
            <person name="Gilroy R."/>
            <person name="Ravi A."/>
            <person name="Getino M."/>
            <person name="Pursley I."/>
            <person name="Horton D.L."/>
            <person name="Alikhan N.F."/>
            <person name="Baker D."/>
            <person name="Gharbi K."/>
            <person name="Hall N."/>
            <person name="Watson M."/>
            <person name="Adriaenssens E.M."/>
            <person name="Foster-Nyarko E."/>
            <person name="Jarju S."/>
            <person name="Secka A."/>
            <person name="Antonio M."/>
            <person name="Oren A."/>
            <person name="Chaudhuri R.R."/>
            <person name="La Ragione R."/>
            <person name="Hildebrand F."/>
            <person name="Pallen M.J."/>
        </authorList>
    </citation>
    <scope>NUCLEOTIDE SEQUENCE</scope>
    <source>
        <strain evidence="2">8470</strain>
    </source>
</reference>
<comment type="caution">
    <text evidence="2">The sequence shown here is derived from an EMBL/GenBank/DDBJ whole genome shotgun (WGS) entry which is preliminary data.</text>
</comment>
<evidence type="ECO:0000259" key="1">
    <source>
        <dbReference type="Pfam" id="PF11396"/>
    </source>
</evidence>